<organism evidence="2 3">
    <name type="scientific">Austropuccinia psidii MF-1</name>
    <dbReference type="NCBI Taxonomy" id="1389203"/>
    <lineage>
        <taxon>Eukaryota</taxon>
        <taxon>Fungi</taxon>
        <taxon>Dikarya</taxon>
        <taxon>Basidiomycota</taxon>
        <taxon>Pucciniomycotina</taxon>
        <taxon>Pucciniomycetes</taxon>
        <taxon>Pucciniales</taxon>
        <taxon>Sphaerophragmiaceae</taxon>
        <taxon>Austropuccinia</taxon>
    </lineage>
</organism>
<comment type="caution">
    <text evidence="2">The sequence shown here is derived from an EMBL/GenBank/DDBJ whole genome shotgun (WGS) entry which is preliminary data.</text>
</comment>
<evidence type="ECO:0000259" key="1">
    <source>
        <dbReference type="Pfam" id="PF24626"/>
    </source>
</evidence>
<protein>
    <recommendedName>
        <fullName evidence="1">Tf2-1-like SH3-like domain-containing protein</fullName>
    </recommendedName>
</protein>
<feature type="domain" description="Tf2-1-like SH3-like" evidence="1">
    <location>
        <begin position="67"/>
        <end position="128"/>
    </location>
</feature>
<keyword evidence="3" id="KW-1185">Reference proteome</keyword>
<proteinExistence type="predicted"/>
<evidence type="ECO:0000313" key="3">
    <source>
        <dbReference type="Proteomes" id="UP000765509"/>
    </source>
</evidence>
<dbReference type="AlphaFoldDB" id="A0A9Q3Q368"/>
<dbReference type="InterPro" id="IPR056924">
    <property type="entry name" value="SH3_Tf2-1"/>
</dbReference>
<dbReference type="EMBL" id="AVOT02115691">
    <property type="protein sequence ID" value="MBW0583639.1"/>
    <property type="molecule type" value="Genomic_DNA"/>
</dbReference>
<reference evidence="2" key="1">
    <citation type="submission" date="2021-03" db="EMBL/GenBank/DDBJ databases">
        <title>Draft genome sequence of rust myrtle Austropuccinia psidii MF-1, a brazilian biotype.</title>
        <authorList>
            <person name="Quecine M.C."/>
            <person name="Pachon D.M.R."/>
            <person name="Bonatelli M.L."/>
            <person name="Correr F.H."/>
            <person name="Franceschini L.M."/>
            <person name="Leite T.F."/>
            <person name="Margarido G.R.A."/>
            <person name="Almeida C.A."/>
            <person name="Ferrarezi J.A."/>
            <person name="Labate C.A."/>
        </authorList>
    </citation>
    <scope>NUCLEOTIDE SEQUENCE</scope>
    <source>
        <strain evidence="2">MF-1</strain>
    </source>
</reference>
<dbReference type="Proteomes" id="UP000765509">
    <property type="component" value="Unassembled WGS sequence"/>
</dbReference>
<gene>
    <name evidence="2" type="ORF">O181_123354</name>
</gene>
<evidence type="ECO:0000313" key="2">
    <source>
        <dbReference type="EMBL" id="MBW0583639.1"/>
    </source>
</evidence>
<dbReference type="Pfam" id="PF24626">
    <property type="entry name" value="SH3_Tf2-1"/>
    <property type="match status" value="1"/>
</dbReference>
<sequence>MLQKACNPRLPEDTLRKDLIEIHPTASNFKTIVDKLKNHEKQSMNYTFDYAKHKWDKSHKVQDFKIGDLFLVSTPNFDNIKVPNKLKESHLGPFFIVALHGSNSVQLELSGELEKKHPTFPFSLIKHYQPADKE</sequence>
<accession>A0A9Q3Q368</accession>
<name>A0A9Q3Q368_9BASI</name>